<keyword evidence="3" id="KW-1185">Reference proteome</keyword>
<gene>
    <name evidence="2" type="ORF">PIB30_031042</name>
</gene>
<name>A0ABU6QCB8_9FABA</name>
<dbReference type="Pfam" id="PF08387">
    <property type="entry name" value="FBD"/>
    <property type="match status" value="1"/>
</dbReference>
<evidence type="ECO:0000313" key="3">
    <source>
        <dbReference type="Proteomes" id="UP001341840"/>
    </source>
</evidence>
<feature type="domain" description="FBD" evidence="1">
    <location>
        <begin position="111"/>
        <end position="154"/>
    </location>
</feature>
<dbReference type="EMBL" id="JASCZI010000132">
    <property type="protein sequence ID" value="MED6109153.1"/>
    <property type="molecule type" value="Genomic_DNA"/>
</dbReference>
<dbReference type="InterPro" id="IPR006566">
    <property type="entry name" value="FBD"/>
</dbReference>
<comment type="caution">
    <text evidence="2">The sequence shown here is derived from an EMBL/GenBank/DDBJ whole genome shotgun (WGS) entry which is preliminary data.</text>
</comment>
<dbReference type="Proteomes" id="UP001341840">
    <property type="component" value="Unassembled WGS sequence"/>
</dbReference>
<organism evidence="2 3">
    <name type="scientific">Stylosanthes scabra</name>
    <dbReference type="NCBI Taxonomy" id="79078"/>
    <lineage>
        <taxon>Eukaryota</taxon>
        <taxon>Viridiplantae</taxon>
        <taxon>Streptophyta</taxon>
        <taxon>Embryophyta</taxon>
        <taxon>Tracheophyta</taxon>
        <taxon>Spermatophyta</taxon>
        <taxon>Magnoliopsida</taxon>
        <taxon>eudicotyledons</taxon>
        <taxon>Gunneridae</taxon>
        <taxon>Pentapetalae</taxon>
        <taxon>rosids</taxon>
        <taxon>fabids</taxon>
        <taxon>Fabales</taxon>
        <taxon>Fabaceae</taxon>
        <taxon>Papilionoideae</taxon>
        <taxon>50 kb inversion clade</taxon>
        <taxon>dalbergioids sensu lato</taxon>
        <taxon>Dalbergieae</taxon>
        <taxon>Pterocarpus clade</taxon>
        <taxon>Stylosanthes</taxon>
    </lineage>
</organism>
<sequence length="192" mass="22321">MKEVDVDFGGLSKFFAYGFAMCRILEDFRVARVLTVCSVCSVFLQLVAVSRDGIPVHFPGGLAVRYLTVKTQLQRQELYGFMFLITKCYMLEKLTIHLDKRRNVLHFWENTKHPGCMRRVLKDVEIKGFMGTRDQINACHYFIKFGRNLRKLSISVLNEKDENPAIVELRHNVALHFFDVPRTSKDLEIEIC</sequence>
<accession>A0ABU6QCB8</accession>
<evidence type="ECO:0000313" key="2">
    <source>
        <dbReference type="EMBL" id="MED6109153.1"/>
    </source>
</evidence>
<proteinExistence type="predicted"/>
<reference evidence="2 3" key="1">
    <citation type="journal article" date="2023" name="Plants (Basel)">
        <title>Bridging the Gap: Combining Genomics and Transcriptomics Approaches to Understand Stylosanthes scabra, an Orphan Legume from the Brazilian Caatinga.</title>
        <authorList>
            <person name="Ferreira-Neto J.R.C."/>
            <person name="da Silva M.D."/>
            <person name="Binneck E."/>
            <person name="de Melo N.F."/>
            <person name="da Silva R.H."/>
            <person name="de Melo A.L.T.M."/>
            <person name="Pandolfi V."/>
            <person name="Bustamante F.O."/>
            <person name="Brasileiro-Vidal A.C."/>
            <person name="Benko-Iseppon A.M."/>
        </authorList>
    </citation>
    <scope>NUCLEOTIDE SEQUENCE [LARGE SCALE GENOMIC DNA]</scope>
    <source>
        <tissue evidence="2">Leaves</tissue>
    </source>
</reference>
<protein>
    <recommendedName>
        <fullName evidence="1">FBD domain-containing protein</fullName>
    </recommendedName>
</protein>
<evidence type="ECO:0000259" key="1">
    <source>
        <dbReference type="Pfam" id="PF08387"/>
    </source>
</evidence>